<feature type="compositionally biased region" description="Low complexity" evidence="12">
    <location>
        <begin position="954"/>
        <end position="965"/>
    </location>
</feature>
<dbReference type="GO" id="GO:0008380">
    <property type="term" value="P:RNA splicing"/>
    <property type="evidence" value="ECO:0007669"/>
    <property type="project" value="UniProtKB-KW"/>
</dbReference>
<comment type="caution">
    <text evidence="15">The sequence shown here is derived from an EMBL/GenBank/DDBJ whole genome shotgun (WGS) entry which is preliminary data.</text>
</comment>
<dbReference type="GO" id="GO:0008270">
    <property type="term" value="F:zinc ion binding"/>
    <property type="evidence" value="ECO:0007669"/>
    <property type="project" value="UniProtKB-KW"/>
</dbReference>
<dbReference type="SUPFAM" id="SSF57756">
    <property type="entry name" value="Retrovirus zinc finger-like domains"/>
    <property type="match status" value="1"/>
</dbReference>
<evidence type="ECO:0000256" key="4">
    <source>
        <dbReference type="ARBA" id="ARBA00022664"/>
    </source>
</evidence>
<dbReference type="Pfam" id="PF22675">
    <property type="entry name" value="KH-I_KHDC4-BBP"/>
    <property type="match status" value="1"/>
</dbReference>
<keyword evidence="9" id="KW-0508">mRNA splicing</keyword>
<evidence type="ECO:0000256" key="2">
    <source>
        <dbReference type="ARBA" id="ARBA00010382"/>
    </source>
</evidence>
<evidence type="ECO:0000256" key="9">
    <source>
        <dbReference type="ARBA" id="ARBA00023187"/>
    </source>
</evidence>
<dbReference type="InterPro" id="IPR045071">
    <property type="entry name" value="BBP-like"/>
</dbReference>
<dbReference type="CDD" id="cd02395">
    <property type="entry name" value="KH-I_BBP"/>
    <property type="match status" value="1"/>
</dbReference>
<keyword evidence="8 11" id="KW-0694">RNA-binding</keyword>
<dbReference type="SMART" id="SM00343">
    <property type="entry name" value="ZnF_C2HC"/>
    <property type="match status" value="2"/>
</dbReference>
<feature type="region of interest" description="Disordered" evidence="12">
    <location>
        <begin position="934"/>
        <end position="1093"/>
    </location>
</feature>
<dbReference type="GO" id="GO:0048024">
    <property type="term" value="P:regulation of mRNA splicing, via spliceosome"/>
    <property type="evidence" value="ECO:0007669"/>
    <property type="project" value="TreeGrafter"/>
</dbReference>
<dbReference type="PRINTS" id="PR01217">
    <property type="entry name" value="PRICHEXTENSN"/>
</dbReference>
<dbReference type="SMART" id="SM00322">
    <property type="entry name" value="KH"/>
    <property type="match status" value="1"/>
</dbReference>
<reference evidence="15 16" key="1">
    <citation type="submission" date="2017-01" db="EMBL/GenBank/DDBJ databases">
        <authorList>
            <person name="Mah S.A."/>
            <person name="Swanson W.J."/>
            <person name="Moy G.W."/>
            <person name="Vacquier V.D."/>
        </authorList>
    </citation>
    <scope>NUCLEOTIDE SEQUENCE [LARGE SCALE GENOMIC DNA]</scope>
    <source>
        <strain evidence="15 16">GSMNP</strain>
    </source>
</reference>
<feature type="region of interest" description="Disordered" evidence="12">
    <location>
        <begin position="325"/>
        <end position="506"/>
    </location>
</feature>
<feature type="compositionally biased region" description="Polar residues" evidence="12">
    <location>
        <begin position="966"/>
        <end position="977"/>
    </location>
</feature>
<feature type="compositionally biased region" description="Low complexity" evidence="12">
    <location>
        <begin position="478"/>
        <end position="492"/>
    </location>
</feature>
<organism evidence="15 16">
    <name type="scientific">Smittium culicis</name>
    <dbReference type="NCBI Taxonomy" id="133412"/>
    <lineage>
        <taxon>Eukaryota</taxon>
        <taxon>Fungi</taxon>
        <taxon>Fungi incertae sedis</taxon>
        <taxon>Zoopagomycota</taxon>
        <taxon>Kickxellomycotina</taxon>
        <taxon>Harpellomycetes</taxon>
        <taxon>Harpellales</taxon>
        <taxon>Legeriomycetaceae</taxon>
        <taxon>Smittium</taxon>
    </lineage>
</organism>
<dbReference type="InterPro" id="IPR047086">
    <property type="entry name" value="SF1-HH_sf"/>
</dbReference>
<evidence type="ECO:0000259" key="14">
    <source>
        <dbReference type="SMART" id="SM00343"/>
    </source>
</evidence>
<keyword evidence="5" id="KW-0479">Metal-binding</keyword>
<keyword evidence="6" id="KW-0863">Zinc-finger</keyword>
<dbReference type="InterPro" id="IPR032570">
    <property type="entry name" value="SF1-HH"/>
</dbReference>
<dbReference type="PANTHER" id="PTHR11208:SF45">
    <property type="entry name" value="SPLICING FACTOR 1"/>
    <property type="match status" value="1"/>
</dbReference>
<dbReference type="EMBL" id="LSSN01000004">
    <property type="protein sequence ID" value="OMJ26568.1"/>
    <property type="molecule type" value="Genomic_DNA"/>
</dbReference>
<dbReference type="PANTHER" id="PTHR11208">
    <property type="entry name" value="RNA-BINDING PROTEIN RELATED"/>
    <property type="match status" value="1"/>
</dbReference>
<keyword evidence="7" id="KW-0862">Zinc</keyword>
<evidence type="ECO:0000256" key="10">
    <source>
        <dbReference type="ARBA" id="ARBA00023242"/>
    </source>
</evidence>
<dbReference type="PROSITE" id="PS50084">
    <property type="entry name" value="KH_TYPE_1"/>
    <property type="match status" value="1"/>
</dbReference>
<proteinExistence type="inferred from homology"/>
<keyword evidence="16" id="KW-1185">Reference proteome</keyword>
<feature type="region of interest" description="Disordered" evidence="12">
    <location>
        <begin position="1"/>
        <end position="26"/>
    </location>
</feature>
<dbReference type="GO" id="GO:0005634">
    <property type="term" value="C:nucleus"/>
    <property type="evidence" value="ECO:0007669"/>
    <property type="project" value="UniProtKB-SubCell"/>
</dbReference>
<feature type="compositionally biased region" description="Polar residues" evidence="12">
    <location>
        <begin position="328"/>
        <end position="409"/>
    </location>
</feature>
<dbReference type="Proteomes" id="UP000187283">
    <property type="component" value="Unassembled WGS sequence"/>
</dbReference>
<dbReference type="Pfam" id="PF16275">
    <property type="entry name" value="SF1-HH"/>
    <property type="match status" value="1"/>
</dbReference>
<feature type="compositionally biased region" description="Polar residues" evidence="12">
    <location>
        <begin position="897"/>
        <end position="912"/>
    </location>
</feature>
<feature type="domain" description="CCHC-type" evidence="14">
    <location>
        <begin position="280"/>
        <end position="296"/>
    </location>
</feature>
<evidence type="ECO:0000256" key="3">
    <source>
        <dbReference type="ARBA" id="ARBA00017984"/>
    </source>
</evidence>
<evidence type="ECO:0000256" key="12">
    <source>
        <dbReference type="SAM" id="MobiDB-lite"/>
    </source>
</evidence>
<dbReference type="GO" id="GO:0003729">
    <property type="term" value="F:mRNA binding"/>
    <property type="evidence" value="ECO:0007669"/>
    <property type="project" value="TreeGrafter"/>
</dbReference>
<keyword evidence="10" id="KW-0539">Nucleus</keyword>
<evidence type="ECO:0000256" key="5">
    <source>
        <dbReference type="ARBA" id="ARBA00022723"/>
    </source>
</evidence>
<accession>A0A1R1YI24</accession>
<sequence>MSNNLDDPSNRPVKKRKNRWGDPASAVKFPGAPTAITVKLTNSQLENYTQIMRIEELSKKLRLNDVIPANKERSPSPEPIYNSEGKRVNTREYRYRKKIDDERNSLIENQIAVNPDFKPPPDYRKATRFSDKYFLPTKDHPDINFIGLLIGPRGNTLKQIEAKSGCKISIRGKGSIKEGKTRDDFMLPGADEELHAYVIADSVEKVNKGIKVVKDIVNQTIISPESHNKLKTLQLRELAVLNGTLREEDEAGLQTCPNCGLPGHRRWECTEQQNVTSSIVCSICNGHGHLSKDCIALSDPAAFERSQIKNSQINSDYMRLMIDLGEHNPSSTSTPPAKPQTQIAPTTQSPLPLNPTNPQNSYQQRPYPQQLNNFHQQPPLNHHLPSQPNHYPHNFNSPNHIPPSQNYNTPHFNPHFYHPLPPPPPPPLHPLPLHPPPFHPPSQSSPQPPQFPNHSINNLNASIPPLHKSDSSTNYPHPINNTNNLSPNNITNFSSTQTQNPEFIDNSFAPADSLRKLYPDSSIPTLDASDLLACPDSPTNFSPSDELDALKTDFDLDSNYNLIIPSKPIKTSKVISNLLFGKALPPWCKGSNKPFFSLTSTSPPTNDLDSSSLVNNNNNTLNSSFQPSKSANSNQYDQNVPEDYSHFYQLLRSKISSGFDFKSKPKYFSYFFSHISKYQQLYKMDPSIFNHFFNSAPISKVAVFNSLNDFVSKTSLKNNAPTTLTKNNSSNPKIIMDICNNQFDYSVFEGCLFSILESEVSEFNKNKSLESNKNSALPLPSQGNANMYPPETNTTAPHLNQSNASIVKSQPIFDPIPGAIAFVPATAISDKSSTLPESVNNGSPANSLHNSTPLPNTNVHPNSHANNHIPPPANNISNPYGQLQNNQQSLTNSRQNFPNYNQFNNSSLSHPAQQNNLNLQINGPYNGYNTTQFIPTSNTHFVPPNHPQNSNIYNQNPNSQLPLQNGFNTSHVNTPASAPSYPINYHAPTTLNHLSDPNSNQNFTHNFQSHQNLPYAPPPPTYEPPPPPPPSNQPPPPPPPPSNQPPPPPPPSIQPPPPPPSSQPPPPPPPSVQPPPPPPSTQPPPPPPPPSTY</sequence>
<evidence type="ECO:0000256" key="11">
    <source>
        <dbReference type="PROSITE-ProRule" id="PRU00117"/>
    </source>
</evidence>
<dbReference type="GO" id="GO:0006397">
    <property type="term" value="P:mRNA processing"/>
    <property type="evidence" value="ECO:0007669"/>
    <property type="project" value="UniProtKB-KW"/>
</dbReference>
<evidence type="ECO:0000256" key="1">
    <source>
        <dbReference type="ARBA" id="ARBA00004123"/>
    </source>
</evidence>
<dbReference type="SUPFAM" id="SSF54791">
    <property type="entry name" value="Eukaryotic type KH-domain (KH-domain type I)"/>
    <property type="match status" value="1"/>
</dbReference>
<dbReference type="Gene3D" id="4.10.60.10">
    <property type="entry name" value="Zinc finger, CCHC-type"/>
    <property type="match status" value="1"/>
</dbReference>
<evidence type="ECO:0000313" key="16">
    <source>
        <dbReference type="Proteomes" id="UP000187283"/>
    </source>
</evidence>
<dbReference type="Gene3D" id="3.30.1370.10">
    <property type="entry name" value="K Homology domain, type 1"/>
    <property type="match status" value="1"/>
</dbReference>
<dbReference type="InterPro" id="IPR055256">
    <property type="entry name" value="KH_1_KHDC4/BBP-like"/>
</dbReference>
<evidence type="ECO:0000313" key="15">
    <source>
        <dbReference type="EMBL" id="OMJ26568.1"/>
    </source>
</evidence>
<evidence type="ECO:0000256" key="7">
    <source>
        <dbReference type="ARBA" id="ARBA00022833"/>
    </source>
</evidence>
<dbReference type="InterPro" id="IPR001878">
    <property type="entry name" value="Znf_CCHC"/>
</dbReference>
<gene>
    <name evidence="15" type="ORF">AYI70_g49</name>
</gene>
<comment type="similarity">
    <text evidence="2">Belongs to the BBP/SF1 family.</text>
</comment>
<feature type="compositionally biased region" description="Polar residues" evidence="12">
    <location>
        <begin position="833"/>
        <end position="860"/>
    </location>
</feature>
<dbReference type="InterPro" id="IPR036612">
    <property type="entry name" value="KH_dom_type_1_sf"/>
</dbReference>
<dbReference type="STRING" id="133412.A0A1R1YI24"/>
<feature type="compositionally biased region" description="Pro residues" evidence="12">
    <location>
        <begin position="1015"/>
        <end position="1093"/>
    </location>
</feature>
<feature type="domain" description="CCHC-type" evidence="14">
    <location>
        <begin position="255"/>
        <end position="271"/>
    </location>
</feature>
<dbReference type="InterPro" id="IPR036875">
    <property type="entry name" value="Znf_CCHC_sf"/>
</dbReference>
<feature type="compositionally biased region" description="Polar residues" evidence="12">
    <location>
        <begin position="987"/>
        <end position="1012"/>
    </location>
</feature>
<dbReference type="Gene3D" id="6.10.140.1790">
    <property type="match status" value="1"/>
</dbReference>
<feature type="domain" description="K Homology" evidence="13">
    <location>
        <begin position="127"/>
        <end position="218"/>
    </location>
</feature>
<dbReference type="AlphaFoldDB" id="A0A1R1YI24"/>
<dbReference type="OrthoDB" id="6777263at2759"/>
<evidence type="ECO:0000256" key="8">
    <source>
        <dbReference type="ARBA" id="ARBA00022884"/>
    </source>
</evidence>
<feature type="region of interest" description="Disordered" evidence="12">
    <location>
        <begin position="833"/>
        <end position="912"/>
    </location>
</feature>
<evidence type="ECO:0000256" key="6">
    <source>
        <dbReference type="ARBA" id="ARBA00022771"/>
    </source>
</evidence>
<protein>
    <recommendedName>
        <fullName evidence="3">Branchpoint-bridging protein</fullName>
    </recommendedName>
</protein>
<name>A0A1R1YI24_9FUNG</name>
<comment type="subcellular location">
    <subcellularLocation>
        <location evidence="1">Nucleus</location>
    </subcellularLocation>
</comment>
<feature type="compositionally biased region" description="Low complexity" evidence="12">
    <location>
        <begin position="861"/>
        <end position="896"/>
    </location>
</feature>
<keyword evidence="4" id="KW-0507">mRNA processing</keyword>
<feature type="compositionally biased region" description="Pro residues" evidence="12">
    <location>
        <begin position="419"/>
        <end position="440"/>
    </location>
</feature>
<dbReference type="InterPro" id="IPR004087">
    <property type="entry name" value="KH_dom"/>
</dbReference>
<evidence type="ECO:0000259" key="13">
    <source>
        <dbReference type="SMART" id="SM00322"/>
    </source>
</evidence>